<evidence type="ECO:0000313" key="1">
    <source>
        <dbReference type="EMBL" id="NML63806.1"/>
    </source>
</evidence>
<dbReference type="RefSeq" id="WP_169529143.1">
    <property type="nucleotide sequence ID" value="NZ_JABBGH010000001.1"/>
</dbReference>
<name>A0A7Y0AAJ3_9BACT</name>
<accession>A0A7Y0AAJ3</accession>
<protein>
    <submittedName>
        <fullName evidence="1">Uncharacterized protein</fullName>
    </submittedName>
</protein>
<organism evidence="1 2">
    <name type="scientific">Hymenobacter polaris</name>
    <dbReference type="NCBI Taxonomy" id="2682546"/>
    <lineage>
        <taxon>Bacteria</taxon>
        <taxon>Pseudomonadati</taxon>
        <taxon>Bacteroidota</taxon>
        <taxon>Cytophagia</taxon>
        <taxon>Cytophagales</taxon>
        <taxon>Hymenobacteraceae</taxon>
        <taxon>Hymenobacter</taxon>
    </lineage>
</organism>
<gene>
    <name evidence="1" type="ORF">HHL22_01175</name>
</gene>
<sequence>MTPFTPAAVPDFLALTYRPDLHLLVCRWRRPVSGAEFRVGYRAILALAVAVGCPYWQVDLRGCNAAEAEARQWLTDKFLPQLPGALAAPVYLGYLLSPQLLRQLPSGLSSAVPPTDAPPSAGHRAAFFAEEGALTAWLSQCQHRGPAALAQAGFTRPLAA</sequence>
<dbReference type="AlphaFoldDB" id="A0A7Y0AAJ3"/>
<dbReference type="EMBL" id="JABBGH010000001">
    <property type="protein sequence ID" value="NML63806.1"/>
    <property type="molecule type" value="Genomic_DNA"/>
</dbReference>
<comment type="caution">
    <text evidence="1">The sequence shown here is derived from an EMBL/GenBank/DDBJ whole genome shotgun (WGS) entry which is preliminary data.</text>
</comment>
<reference evidence="1 2" key="1">
    <citation type="submission" date="2020-04" db="EMBL/GenBank/DDBJ databases">
        <title>Hymenobacter polaris sp. nov., isolated from Arctic soil.</title>
        <authorList>
            <person name="Dahal R.H."/>
        </authorList>
    </citation>
    <scope>NUCLEOTIDE SEQUENCE [LARGE SCALE GENOMIC DNA]</scope>
    <source>
        <strain evidence="1 2">RP-2-7</strain>
    </source>
</reference>
<proteinExistence type="predicted"/>
<keyword evidence="2" id="KW-1185">Reference proteome</keyword>
<dbReference type="Proteomes" id="UP000559626">
    <property type="component" value="Unassembled WGS sequence"/>
</dbReference>
<evidence type="ECO:0000313" key="2">
    <source>
        <dbReference type="Proteomes" id="UP000559626"/>
    </source>
</evidence>